<dbReference type="EMBL" id="VFOP01000001">
    <property type="protein sequence ID" value="TQL49229.1"/>
    <property type="molecule type" value="Genomic_DNA"/>
</dbReference>
<dbReference type="GO" id="GO:0008641">
    <property type="term" value="F:ubiquitin-like modifier activating enzyme activity"/>
    <property type="evidence" value="ECO:0007669"/>
    <property type="project" value="InterPro"/>
</dbReference>
<keyword evidence="1 6" id="KW-0808">Transferase</keyword>
<accession>A0A542YMA9</accession>
<evidence type="ECO:0000256" key="4">
    <source>
        <dbReference type="SAM" id="MobiDB-lite"/>
    </source>
</evidence>
<dbReference type="PROSITE" id="PS50206">
    <property type="entry name" value="RHODANESE_3"/>
    <property type="match status" value="1"/>
</dbReference>
<gene>
    <name evidence="6" type="ORF">FB467_0294</name>
</gene>
<organism evidence="6 7">
    <name type="scientific">Ornithinicoccus hortensis</name>
    <dbReference type="NCBI Taxonomy" id="82346"/>
    <lineage>
        <taxon>Bacteria</taxon>
        <taxon>Bacillati</taxon>
        <taxon>Actinomycetota</taxon>
        <taxon>Actinomycetes</taxon>
        <taxon>Micrococcales</taxon>
        <taxon>Intrasporangiaceae</taxon>
        <taxon>Ornithinicoccus</taxon>
    </lineage>
</organism>
<dbReference type="Pfam" id="PF00581">
    <property type="entry name" value="Rhodanese"/>
    <property type="match status" value="1"/>
</dbReference>
<dbReference type="GO" id="GO:0016779">
    <property type="term" value="F:nucleotidyltransferase activity"/>
    <property type="evidence" value="ECO:0007669"/>
    <property type="project" value="UniProtKB-KW"/>
</dbReference>
<keyword evidence="7" id="KW-1185">Reference proteome</keyword>
<dbReference type="NCBIfam" id="NF004281">
    <property type="entry name" value="PRK05690.1"/>
    <property type="match status" value="1"/>
</dbReference>
<name>A0A542YMA9_9MICO</name>
<dbReference type="InterPro" id="IPR000594">
    <property type="entry name" value="ThiF_NAD_FAD-bd"/>
</dbReference>
<feature type="compositionally biased region" description="Basic and acidic residues" evidence="4">
    <location>
        <begin position="265"/>
        <end position="288"/>
    </location>
</feature>
<evidence type="ECO:0000259" key="5">
    <source>
        <dbReference type="PROSITE" id="PS50206"/>
    </source>
</evidence>
<dbReference type="Gene3D" id="3.40.250.10">
    <property type="entry name" value="Rhodanese-like domain"/>
    <property type="match status" value="1"/>
</dbReference>
<evidence type="ECO:0000313" key="7">
    <source>
        <dbReference type="Proteomes" id="UP000319516"/>
    </source>
</evidence>
<dbReference type="SUPFAM" id="SSF52821">
    <property type="entry name" value="Rhodanese/Cell cycle control phosphatase"/>
    <property type="match status" value="1"/>
</dbReference>
<dbReference type="Proteomes" id="UP000319516">
    <property type="component" value="Unassembled WGS sequence"/>
</dbReference>
<dbReference type="CDD" id="cd00757">
    <property type="entry name" value="ThiF_MoeB_HesA_family"/>
    <property type="match status" value="1"/>
</dbReference>
<dbReference type="CDD" id="cd00158">
    <property type="entry name" value="RHOD"/>
    <property type="match status" value="1"/>
</dbReference>
<evidence type="ECO:0000256" key="1">
    <source>
        <dbReference type="ARBA" id="ARBA00022679"/>
    </source>
</evidence>
<keyword evidence="3" id="KW-0067">ATP-binding</keyword>
<dbReference type="InterPro" id="IPR036873">
    <property type="entry name" value="Rhodanese-like_dom_sf"/>
</dbReference>
<dbReference type="Gene3D" id="3.40.50.720">
    <property type="entry name" value="NAD(P)-binding Rossmann-like Domain"/>
    <property type="match status" value="1"/>
</dbReference>
<dbReference type="Pfam" id="PF00899">
    <property type="entry name" value="ThiF"/>
    <property type="match status" value="1"/>
</dbReference>
<dbReference type="SMART" id="SM00450">
    <property type="entry name" value="RHOD"/>
    <property type="match status" value="1"/>
</dbReference>
<dbReference type="GO" id="GO:0004792">
    <property type="term" value="F:thiosulfate-cyanide sulfurtransferase activity"/>
    <property type="evidence" value="ECO:0007669"/>
    <property type="project" value="TreeGrafter"/>
</dbReference>
<dbReference type="InterPro" id="IPR035985">
    <property type="entry name" value="Ubiquitin-activating_enz"/>
</dbReference>
<evidence type="ECO:0000256" key="3">
    <source>
        <dbReference type="ARBA" id="ARBA00022840"/>
    </source>
</evidence>
<feature type="domain" description="Rhodanese" evidence="5">
    <location>
        <begin position="307"/>
        <end position="395"/>
    </location>
</feature>
<keyword evidence="2" id="KW-0547">Nucleotide-binding</keyword>
<dbReference type="InterPro" id="IPR001763">
    <property type="entry name" value="Rhodanese-like_dom"/>
</dbReference>
<protein>
    <submittedName>
        <fullName evidence="6">Adenylyltransferase/sulfurtransferase</fullName>
    </submittedName>
</protein>
<dbReference type="InterPro" id="IPR045886">
    <property type="entry name" value="ThiF/MoeB/HesA"/>
</dbReference>
<dbReference type="AlphaFoldDB" id="A0A542YMA9"/>
<comment type="caution">
    <text evidence="6">The sequence shown here is derived from an EMBL/GenBank/DDBJ whole genome shotgun (WGS) entry which is preliminary data.</text>
</comment>
<dbReference type="PANTHER" id="PTHR10953">
    <property type="entry name" value="UBIQUITIN-ACTIVATING ENZYME E1"/>
    <property type="match status" value="1"/>
</dbReference>
<feature type="region of interest" description="Disordered" evidence="4">
    <location>
        <begin position="255"/>
        <end position="288"/>
    </location>
</feature>
<evidence type="ECO:0000313" key="6">
    <source>
        <dbReference type="EMBL" id="TQL49229.1"/>
    </source>
</evidence>
<dbReference type="GO" id="GO:0005524">
    <property type="term" value="F:ATP binding"/>
    <property type="evidence" value="ECO:0007669"/>
    <property type="project" value="UniProtKB-KW"/>
</dbReference>
<sequence length="397" mass="42747">MGETETMRPLVEPGPELTAEQVSRYSRHLLVPQVGMLGQRRLRNARVAVVGAGGLGCPALSYLVAAGVGAITLIDDDVVDVTNLQRQVLHRVQDVGTPKVDSAARALRELNPDTALTPLHTRLTRDTVRDVLSGHDVVLDGTDNFDTRYLVSDACRDLRLPLVWAAVLRFDAQISTFVPGLPESVTLRDLYPVPPRPEDVPSCAEAGVLGALVGQVGSIMAGEVVKLLAGFGEPLVGRVLLLDALTQRTREVPLRPVGAPPLRRHGVERNGVEREGSRGHDRDGAHHATREVVPLRELGPAEVRALDLARVTLLDVREPAEHALGTLPGAARVPVGEVLTWTRDDLPEGPVVVYCKAGPRAERAAAHLVRLGHPDVSVMNGGILGWIDQVDPSLPRY</sequence>
<proteinExistence type="predicted"/>
<dbReference type="GO" id="GO:0005829">
    <property type="term" value="C:cytosol"/>
    <property type="evidence" value="ECO:0007669"/>
    <property type="project" value="TreeGrafter"/>
</dbReference>
<evidence type="ECO:0000256" key="2">
    <source>
        <dbReference type="ARBA" id="ARBA00022741"/>
    </source>
</evidence>
<dbReference type="GO" id="GO:0008146">
    <property type="term" value="F:sulfotransferase activity"/>
    <property type="evidence" value="ECO:0007669"/>
    <property type="project" value="TreeGrafter"/>
</dbReference>
<reference evidence="6 7" key="1">
    <citation type="submission" date="2019-06" db="EMBL/GenBank/DDBJ databases">
        <title>Sequencing the genomes of 1000 actinobacteria strains.</title>
        <authorList>
            <person name="Klenk H.-P."/>
        </authorList>
    </citation>
    <scope>NUCLEOTIDE SEQUENCE [LARGE SCALE GENOMIC DNA]</scope>
    <source>
        <strain evidence="6 7">DSM 12335</strain>
    </source>
</reference>
<keyword evidence="6" id="KW-0548">Nucleotidyltransferase</keyword>
<dbReference type="PANTHER" id="PTHR10953:SF102">
    <property type="entry name" value="ADENYLYLTRANSFERASE AND SULFURTRANSFERASE MOCS3"/>
    <property type="match status" value="1"/>
</dbReference>
<dbReference type="SUPFAM" id="SSF69572">
    <property type="entry name" value="Activating enzymes of the ubiquitin-like proteins"/>
    <property type="match status" value="1"/>
</dbReference>
<dbReference type="FunFam" id="3.40.50.720:FF:000033">
    <property type="entry name" value="Adenylyltransferase and sulfurtransferase MOCS3"/>
    <property type="match status" value="1"/>
</dbReference>